<keyword evidence="2" id="KW-1185">Reference proteome</keyword>
<reference evidence="1 2" key="1">
    <citation type="journal article" date="2015" name="Genome Announc.">
        <title>Complete Genome Sequence of a Novel Bacterium within the Family Rhodocyclaceae That Degrades Polycyclic Aromatic Hydrocarbons.</title>
        <authorList>
            <person name="Singleton D.R."/>
            <person name="Dickey A.N."/>
            <person name="Scholl E.H."/>
            <person name="Wright F.A."/>
            <person name="Aitken M.D."/>
        </authorList>
    </citation>
    <scope>NUCLEOTIDE SEQUENCE [LARGE SCALE GENOMIC DNA]</scope>
    <source>
        <strain evidence="2">PG1-Ca6</strain>
    </source>
</reference>
<evidence type="ECO:0000313" key="2">
    <source>
        <dbReference type="Proteomes" id="UP000061603"/>
    </source>
</evidence>
<dbReference type="KEGG" id="rbu:PG1C_10795"/>
<proteinExistence type="predicted"/>
<evidence type="ECO:0000313" key="1">
    <source>
        <dbReference type="EMBL" id="AJP48789.1"/>
    </source>
</evidence>
<name>A0A0C5JAP5_9PROT</name>
<accession>A0A0C5JAP5</accession>
<protein>
    <submittedName>
        <fullName evidence="1">Uncharacterized protein</fullName>
    </submittedName>
</protein>
<dbReference type="STRING" id="1565605.PG1C_10795"/>
<sequence length="75" mass="8376">MLILCDSHGGVLEYIHDNELLSPHYINCEVVGGATAYGLNNDQSSTRSFLKFSQAIERYPTFDVIGISWAKWIAV</sequence>
<dbReference type="EMBL" id="CP010554">
    <property type="protein sequence ID" value="AJP48789.1"/>
    <property type="molecule type" value="Genomic_DNA"/>
</dbReference>
<organism evidence="1 2">
    <name type="scientific">Rugosibacter aromaticivorans</name>
    <dbReference type="NCBI Taxonomy" id="1565605"/>
    <lineage>
        <taxon>Bacteria</taxon>
        <taxon>Pseudomonadati</taxon>
        <taxon>Pseudomonadota</taxon>
        <taxon>Betaproteobacteria</taxon>
        <taxon>Nitrosomonadales</taxon>
        <taxon>Sterolibacteriaceae</taxon>
        <taxon>Rugosibacter</taxon>
    </lineage>
</organism>
<dbReference type="AlphaFoldDB" id="A0A0C5JAP5"/>
<dbReference type="Proteomes" id="UP000061603">
    <property type="component" value="Chromosome"/>
</dbReference>
<dbReference type="HOGENOM" id="CLU_2668607_0_0_4"/>
<gene>
    <name evidence="1" type="ORF">PG1C_10795</name>
</gene>